<feature type="domain" description="DUF551" evidence="1">
    <location>
        <begin position="94"/>
        <end position="150"/>
    </location>
</feature>
<dbReference type="InterPro" id="IPR007539">
    <property type="entry name" value="DUF551"/>
</dbReference>
<accession>N9P1Q3</accession>
<evidence type="ECO:0000313" key="3">
    <source>
        <dbReference type="Proteomes" id="UP000013101"/>
    </source>
</evidence>
<reference evidence="2 3" key="1">
    <citation type="submission" date="2013-02" db="EMBL/GenBank/DDBJ databases">
        <title>The Genome Sequence of Acinetobacter sp. NIPH 2171.</title>
        <authorList>
            <consortium name="The Broad Institute Genome Sequencing Platform"/>
            <consortium name="The Broad Institute Genome Sequencing Center for Infectious Disease"/>
            <person name="Cerqueira G."/>
            <person name="Feldgarden M."/>
            <person name="Courvalin P."/>
            <person name="Perichon B."/>
            <person name="Grillot-Courvalin C."/>
            <person name="Clermont D."/>
            <person name="Rocha E."/>
            <person name="Yoon E.-J."/>
            <person name="Nemec A."/>
            <person name="Walker B."/>
            <person name="Young S.K."/>
            <person name="Zeng Q."/>
            <person name="Gargeya S."/>
            <person name="Fitzgerald M."/>
            <person name="Haas B."/>
            <person name="Abouelleil A."/>
            <person name="Alvarado L."/>
            <person name="Arachchi H.M."/>
            <person name="Berlin A.M."/>
            <person name="Chapman S.B."/>
            <person name="Dewar J."/>
            <person name="Goldberg J."/>
            <person name="Griggs A."/>
            <person name="Gujja S."/>
            <person name="Hansen M."/>
            <person name="Howarth C."/>
            <person name="Imamovic A."/>
            <person name="Larimer J."/>
            <person name="McCowan C."/>
            <person name="Murphy C."/>
            <person name="Neiman D."/>
            <person name="Pearson M."/>
            <person name="Priest M."/>
            <person name="Roberts A."/>
            <person name="Saif S."/>
            <person name="Shea T."/>
            <person name="Sisk P."/>
            <person name="Sykes S."/>
            <person name="Wortman J."/>
            <person name="Nusbaum C."/>
            <person name="Birren B."/>
        </authorList>
    </citation>
    <scope>NUCLEOTIDE SEQUENCE [LARGE SCALE GENOMIC DNA]</scope>
    <source>
        <strain evidence="2 3">NIPH 2171</strain>
    </source>
</reference>
<proteinExistence type="predicted"/>
<protein>
    <recommendedName>
        <fullName evidence="1">DUF551 domain-containing protein</fullName>
    </recommendedName>
</protein>
<dbReference type="Pfam" id="PF04448">
    <property type="entry name" value="DUF551"/>
    <property type="match status" value="1"/>
</dbReference>
<dbReference type="EMBL" id="APRS01000012">
    <property type="protein sequence ID" value="ENX08842.1"/>
    <property type="molecule type" value="Genomic_DNA"/>
</dbReference>
<dbReference type="OrthoDB" id="6694110at2"/>
<sequence length="179" mass="20611">MDIEKIKELALANGFKLKEQASRNLDLNAYVYDFANAIEQEVKAQEHAKLKLLLCDEHLEKCESPTGIFNSQYPEEEPCLICLAKEAKAQAVPEWISTSERMPDEGEEVFVHYYGQISQATRDKKYSGGFKQRNCYGWEAVSSYISHWIPKSIELPEQYHFYYENDVKQKAMIEAGASQ</sequence>
<organism evidence="2 3">
    <name type="scientific">Acinetobacter variabilis</name>
    <dbReference type="NCBI Taxonomy" id="70346"/>
    <lineage>
        <taxon>Bacteria</taxon>
        <taxon>Pseudomonadati</taxon>
        <taxon>Pseudomonadota</taxon>
        <taxon>Gammaproteobacteria</taxon>
        <taxon>Moraxellales</taxon>
        <taxon>Moraxellaceae</taxon>
        <taxon>Acinetobacter</taxon>
    </lineage>
</organism>
<evidence type="ECO:0000259" key="1">
    <source>
        <dbReference type="Pfam" id="PF04448"/>
    </source>
</evidence>
<dbReference type="RefSeq" id="WP_005235463.1">
    <property type="nucleotide sequence ID" value="NZ_CP083658.1"/>
</dbReference>
<dbReference type="STRING" id="70346.F897_01993"/>
<name>N9P1Q3_9GAMM</name>
<dbReference type="Proteomes" id="UP000013101">
    <property type="component" value="Unassembled WGS sequence"/>
</dbReference>
<dbReference type="PATRIC" id="fig|1217693.3.peg.1922"/>
<dbReference type="HOGENOM" id="CLU_1500418_0_0_6"/>
<evidence type="ECO:0000313" key="2">
    <source>
        <dbReference type="EMBL" id="ENX08842.1"/>
    </source>
</evidence>
<gene>
    <name evidence="2" type="ORF">F897_01993</name>
</gene>
<comment type="caution">
    <text evidence="2">The sequence shown here is derived from an EMBL/GenBank/DDBJ whole genome shotgun (WGS) entry which is preliminary data.</text>
</comment>
<dbReference type="AlphaFoldDB" id="N9P1Q3"/>